<evidence type="ECO:0000313" key="3">
    <source>
        <dbReference type="Proteomes" id="UP000315908"/>
    </source>
</evidence>
<organism evidence="2 3">
    <name type="scientific">Sphingobacterium siyangense</name>
    <dbReference type="NCBI Taxonomy" id="459529"/>
    <lineage>
        <taxon>Bacteria</taxon>
        <taxon>Pseudomonadati</taxon>
        <taxon>Bacteroidota</taxon>
        <taxon>Sphingobacteriia</taxon>
        <taxon>Sphingobacteriales</taxon>
        <taxon>Sphingobacteriaceae</taxon>
        <taxon>Sphingobacterium</taxon>
    </lineage>
</organism>
<dbReference type="EMBL" id="VLKR01000007">
    <property type="protein sequence ID" value="TWI21593.1"/>
    <property type="molecule type" value="Genomic_DNA"/>
</dbReference>
<accession>A0A562MNV0</accession>
<keyword evidence="1" id="KW-0812">Transmembrane</keyword>
<gene>
    <name evidence="2" type="ORF">IQ31_01725</name>
</gene>
<feature type="transmembrane region" description="Helical" evidence="1">
    <location>
        <begin position="20"/>
        <end position="41"/>
    </location>
</feature>
<evidence type="ECO:0000256" key="1">
    <source>
        <dbReference type="SAM" id="Phobius"/>
    </source>
</evidence>
<sequence>MNLGANWYGLWHGAIKIDRMFFMHFEVYFFISVIQRLLLVIDLKSVGDKHLER</sequence>
<protein>
    <submittedName>
        <fullName evidence="2">Uncharacterized protein</fullName>
    </submittedName>
</protein>
<dbReference type="RefSeq" id="WP_157625934.1">
    <property type="nucleotide sequence ID" value="NZ_VLKR01000007.1"/>
</dbReference>
<keyword evidence="1" id="KW-1133">Transmembrane helix</keyword>
<dbReference type="AlphaFoldDB" id="A0A562MNV0"/>
<comment type="caution">
    <text evidence="2">The sequence shown here is derived from an EMBL/GenBank/DDBJ whole genome shotgun (WGS) entry which is preliminary data.</text>
</comment>
<dbReference type="Proteomes" id="UP000315908">
    <property type="component" value="Unassembled WGS sequence"/>
</dbReference>
<keyword evidence="1" id="KW-0472">Membrane</keyword>
<evidence type="ECO:0000313" key="2">
    <source>
        <dbReference type="EMBL" id="TWI21593.1"/>
    </source>
</evidence>
<reference evidence="2 3" key="1">
    <citation type="journal article" date="2015" name="Stand. Genomic Sci.">
        <title>Genomic Encyclopedia of Bacterial and Archaeal Type Strains, Phase III: the genomes of soil and plant-associated and newly described type strains.</title>
        <authorList>
            <person name="Whitman W.B."/>
            <person name="Woyke T."/>
            <person name="Klenk H.P."/>
            <person name="Zhou Y."/>
            <person name="Lilburn T.G."/>
            <person name="Beck B.J."/>
            <person name="De Vos P."/>
            <person name="Vandamme P."/>
            <person name="Eisen J.A."/>
            <person name="Garrity G."/>
            <person name="Hugenholtz P."/>
            <person name="Kyrpides N.C."/>
        </authorList>
    </citation>
    <scope>NUCLEOTIDE SEQUENCE [LARGE SCALE GENOMIC DNA]</scope>
    <source>
        <strain evidence="2 3">CGMCC 1.6855</strain>
    </source>
</reference>
<name>A0A562MNV0_9SPHI</name>
<proteinExistence type="predicted"/>